<feature type="non-terminal residue" evidence="1">
    <location>
        <position position="1"/>
    </location>
</feature>
<evidence type="ECO:0000313" key="1">
    <source>
        <dbReference type="EMBL" id="KAF2203566.1"/>
    </source>
</evidence>
<comment type="caution">
    <text evidence="1">The sequence shown here is derived from an EMBL/GenBank/DDBJ whole genome shotgun (WGS) entry which is preliminary data.</text>
</comment>
<name>A0A9P4JQ76_9PLEO</name>
<evidence type="ECO:0008006" key="3">
    <source>
        <dbReference type="Google" id="ProtNLM"/>
    </source>
</evidence>
<dbReference type="CDD" id="cd00303">
    <property type="entry name" value="retropepsin_like"/>
    <property type="match status" value="1"/>
</dbReference>
<dbReference type="Proteomes" id="UP000799536">
    <property type="component" value="Unassembled WGS sequence"/>
</dbReference>
<gene>
    <name evidence="1" type="ORF">GQ43DRAFT_356008</name>
</gene>
<proteinExistence type="predicted"/>
<protein>
    <recommendedName>
        <fullName evidence="3">Retropepsins domain-containing protein</fullName>
    </recommendedName>
</protein>
<accession>A0A9P4JQ76</accession>
<sequence>VLALIDTGATGIGYISKELARNLKLCLTALPHMIYPTGFTGTPLKGGEITYTAKLTLKQGDHQEQIRLFVTQTGYHKLILGQPWMYKHRVGFDY</sequence>
<organism evidence="1 2">
    <name type="scientific">Delitschia confertaspora ATCC 74209</name>
    <dbReference type="NCBI Taxonomy" id="1513339"/>
    <lineage>
        <taxon>Eukaryota</taxon>
        <taxon>Fungi</taxon>
        <taxon>Dikarya</taxon>
        <taxon>Ascomycota</taxon>
        <taxon>Pezizomycotina</taxon>
        <taxon>Dothideomycetes</taxon>
        <taxon>Pleosporomycetidae</taxon>
        <taxon>Pleosporales</taxon>
        <taxon>Delitschiaceae</taxon>
        <taxon>Delitschia</taxon>
    </lineage>
</organism>
<dbReference type="SUPFAM" id="SSF50630">
    <property type="entry name" value="Acid proteases"/>
    <property type="match status" value="1"/>
</dbReference>
<evidence type="ECO:0000313" key="2">
    <source>
        <dbReference type="Proteomes" id="UP000799536"/>
    </source>
</evidence>
<dbReference type="AlphaFoldDB" id="A0A9P4JQ76"/>
<keyword evidence="2" id="KW-1185">Reference proteome</keyword>
<dbReference type="InterPro" id="IPR021109">
    <property type="entry name" value="Peptidase_aspartic_dom_sf"/>
</dbReference>
<reference evidence="1" key="1">
    <citation type="journal article" date="2020" name="Stud. Mycol.">
        <title>101 Dothideomycetes genomes: a test case for predicting lifestyles and emergence of pathogens.</title>
        <authorList>
            <person name="Haridas S."/>
            <person name="Albert R."/>
            <person name="Binder M."/>
            <person name="Bloem J."/>
            <person name="Labutti K."/>
            <person name="Salamov A."/>
            <person name="Andreopoulos B."/>
            <person name="Baker S."/>
            <person name="Barry K."/>
            <person name="Bills G."/>
            <person name="Bluhm B."/>
            <person name="Cannon C."/>
            <person name="Castanera R."/>
            <person name="Culley D."/>
            <person name="Daum C."/>
            <person name="Ezra D."/>
            <person name="Gonzalez J."/>
            <person name="Henrissat B."/>
            <person name="Kuo A."/>
            <person name="Liang C."/>
            <person name="Lipzen A."/>
            <person name="Lutzoni F."/>
            <person name="Magnuson J."/>
            <person name="Mondo S."/>
            <person name="Nolan M."/>
            <person name="Ohm R."/>
            <person name="Pangilinan J."/>
            <person name="Park H.-J."/>
            <person name="Ramirez L."/>
            <person name="Alfaro M."/>
            <person name="Sun H."/>
            <person name="Tritt A."/>
            <person name="Yoshinaga Y."/>
            <person name="Zwiers L.-H."/>
            <person name="Turgeon B."/>
            <person name="Goodwin S."/>
            <person name="Spatafora J."/>
            <person name="Crous P."/>
            <person name="Grigoriev I."/>
        </authorList>
    </citation>
    <scope>NUCLEOTIDE SEQUENCE</scope>
    <source>
        <strain evidence="1">ATCC 74209</strain>
    </source>
</reference>
<feature type="non-terminal residue" evidence="1">
    <location>
        <position position="94"/>
    </location>
</feature>
<dbReference type="Gene3D" id="2.40.70.10">
    <property type="entry name" value="Acid Proteases"/>
    <property type="match status" value="1"/>
</dbReference>
<dbReference type="OrthoDB" id="3788809at2759"/>
<dbReference type="EMBL" id="ML993900">
    <property type="protein sequence ID" value="KAF2203566.1"/>
    <property type="molecule type" value="Genomic_DNA"/>
</dbReference>